<dbReference type="PANTHER" id="PTHR39398:SF1">
    <property type="entry name" value="CSN8_PSMD8_EIF3K DOMAIN-CONTAINING PROTEIN"/>
    <property type="match status" value="1"/>
</dbReference>
<dbReference type="EMBL" id="VCAU01000031">
    <property type="protein sequence ID" value="KAF9889957.1"/>
    <property type="molecule type" value="Genomic_DNA"/>
</dbReference>
<evidence type="ECO:0000313" key="2">
    <source>
        <dbReference type="EMBL" id="KAF9889957.1"/>
    </source>
</evidence>
<dbReference type="AlphaFoldDB" id="A0AAD4CP89"/>
<dbReference type="PANTHER" id="PTHR39398">
    <property type="entry name" value="YALI0F14311P"/>
    <property type="match status" value="1"/>
</dbReference>
<keyword evidence="3" id="KW-1185">Reference proteome</keyword>
<feature type="region of interest" description="Disordered" evidence="1">
    <location>
        <begin position="74"/>
        <end position="97"/>
    </location>
</feature>
<organism evidence="2 3">
    <name type="scientific">Aspergillus nanangensis</name>
    <dbReference type="NCBI Taxonomy" id="2582783"/>
    <lineage>
        <taxon>Eukaryota</taxon>
        <taxon>Fungi</taxon>
        <taxon>Dikarya</taxon>
        <taxon>Ascomycota</taxon>
        <taxon>Pezizomycotina</taxon>
        <taxon>Eurotiomycetes</taxon>
        <taxon>Eurotiomycetidae</taxon>
        <taxon>Eurotiales</taxon>
        <taxon>Aspergillaceae</taxon>
        <taxon>Aspergillus</taxon>
        <taxon>Aspergillus subgen. Circumdati</taxon>
    </lineage>
</organism>
<feature type="compositionally biased region" description="Polar residues" evidence="1">
    <location>
        <begin position="87"/>
        <end position="96"/>
    </location>
</feature>
<comment type="caution">
    <text evidence="2">The sequence shown here is derived from an EMBL/GenBank/DDBJ whole genome shotgun (WGS) entry which is preliminary data.</text>
</comment>
<protein>
    <submittedName>
        <fullName evidence="2">Uncharacterized protein</fullName>
    </submittedName>
</protein>
<reference evidence="2" key="2">
    <citation type="submission" date="2020-02" db="EMBL/GenBank/DDBJ databases">
        <authorList>
            <person name="Gilchrist C.L.M."/>
            <person name="Chooi Y.-H."/>
        </authorList>
    </citation>
    <scope>NUCLEOTIDE SEQUENCE</scope>
    <source>
        <strain evidence="2">MST-FP2251</strain>
    </source>
</reference>
<reference evidence="2" key="1">
    <citation type="journal article" date="2019" name="Beilstein J. Org. Chem.">
        <title>Nanangenines: drimane sesquiterpenoids as the dominant metabolite cohort of a novel Australian fungus, Aspergillus nanangensis.</title>
        <authorList>
            <person name="Lacey H.J."/>
            <person name="Gilchrist C.L.M."/>
            <person name="Crombie A."/>
            <person name="Kalaitzis J.A."/>
            <person name="Vuong D."/>
            <person name="Rutledge P.J."/>
            <person name="Turner P."/>
            <person name="Pitt J.I."/>
            <person name="Lacey E."/>
            <person name="Chooi Y.H."/>
            <person name="Piggott A.M."/>
        </authorList>
    </citation>
    <scope>NUCLEOTIDE SEQUENCE</scope>
    <source>
        <strain evidence="2">MST-FP2251</strain>
    </source>
</reference>
<evidence type="ECO:0000256" key="1">
    <source>
        <dbReference type="SAM" id="MobiDB-lite"/>
    </source>
</evidence>
<proteinExistence type="predicted"/>
<accession>A0AAD4CP89</accession>
<evidence type="ECO:0000313" key="3">
    <source>
        <dbReference type="Proteomes" id="UP001194746"/>
    </source>
</evidence>
<dbReference type="Gene3D" id="1.25.40.990">
    <property type="match status" value="1"/>
</dbReference>
<sequence length="319" mass="35747">MTAHSDLGKSSWSRLKPVKDPLDAVGFVSKGDQKLRDLKAQENYFSQIKQRYLEFCARHTGDLDAAWASLPTSASGDATKNPPASIPGTSVKSKNPSSASASAELSVILLSLRKLREAVLSTSSQTSASFSQHVHIFSIKLSIRAKHPPSYYPSLRYLLEQLHTPSHPVPQSELNEFVSYIILDYACRQEDLVSAFEWRARARSQYSFQSSIVDRVLAALAHDNWIVFWGLRKEVDSLTRAIMDWAEDRVRRRALQAVGSAYPNVGVKWITEGCTGDKTWTWERLADVEKLGWQREGDKIIIKKPRLRPGQPLQPAGGK</sequence>
<name>A0AAD4CP89_ASPNN</name>
<dbReference type="Proteomes" id="UP001194746">
    <property type="component" value="Unassembled WGS sequence"/>
</dbReference>
<gene>
    <name evidence="2" type="ORF">FE257_006831</name>
</gene>